<reference evidence="1 2" key="1">
    <citation type="submission" date="2018-09" db="EMBL/GenBank/DDBJ databases">
        <title>YIM 75507 draft genome.</title>
        <authorList>
            <person name="Tang S."/>
            <person name="Feng Y."/>
        </authorList>
    </citation>
    <scope>NUCLEOTIDE SEQUENCE [LARGE SCALE GENOMIC DNA]</scope>
    <source>
        <strain evidence="1 2">YIM 75507</strain>
    </source>
</reference>
<gene>
    <name evidence="1" type="ORF">D5H75_39290</name>
</gene>
<protein>
    <submittedName>
        <fullName evidence="1">Uncharacterized protein</fullName>
    </submittedName>
</protein>
<dbReference type="AlphaFoldDB" id="A0A3A4A5D6"/>
<sequence length="70" mass="7449">MKGEKALLTGSTKGSYFWDDASGRAGDTGIPAIGKPMQKGLFSSPSWPLGTEGYITYQGKKADFFIGDRG</sequence>
<dbReference type="EMBL" id="QZEY01000030">
    <property type="protein sequence ID" value="RJL20553.1"/>
    <property type="molecule type" value="Genomic_DNA"/>
</dbReference>
<comment type="caution">
    <text evidence="1">The sequence shown here is derived from an EMBL/GenBank/DDBJ whole genome shotgun (WGS) entry which is preliminary data.</text>
</comment>
<organism evidence="1 2">
    <name type="scientific">Bailinhaonella thermotolerans</name>
    <dbReference type="NCBI Taxonomy" id="1070861"/>
    <lineage>
        <taxon>Bacteria</taxon>
        <taxon>Bacillati</taxon>
        <taxon>Actinomycetota</taxon>
        <taxon>Actinomycetes</taxon>
        <taxon>Streptosporangiales</taxon>
        <taxon>Streptosporangiaceae</taxon>
        <taxon>Bailinhaonella</taxon>
    </lineage>
</organism>
<proteinExistence type="predicted"/>
<accession>A0A3A4A5D6</accession>
<name>A0A3A4A5D6_9ACTN</name>
<keyword evidence="2" id="KW-1185">Reference proteome</keyword>
<dbReference type="Proteomes" id="UP000265768">
    <property type="component" value="Unassembled WGS sequence"/>
</dbReference>
<evidence type="ECO:0000313" key="2">
    <source>
        <dbReference type="Proteomes" id="UP000265768"/>
    </source>
</evidence>
<evidence type="ECO:0000313" key="1">
    <source>
        <dbReference type="EMBL" id="RJL20553.1"/>
    </source>
</evidence>
<feature type="non-terminal residue" evidence="1">
    <location>
        <position position="70"/>
    </location>
</feature>